<dbReference type="Proteomes" id="UP000314294">
    <property type="component" value="Unassembled WGS sequence"/>
</dbReference>
<feature type="signal peptide" evidence="2">
    <location>
        <begin position="1"/>
        <end position="26"/>
    </location>
</feature>
<accession>A0A4Z2FK80</accession>
<evidence type="ECO:0000313" key="3">
    <source>
        <dbReference type="EMBL" id="TNN40682.1"/>
    </source>
</evidence>
<protein>
    <recommendedName>
        <fullName evidence="5">Secreted protein</fullName>
    </recommendedName>
</protein>
<feature type="compositionally biased region" description="Gly residues" evidence="1">
    <location>
        <begin position="150"/>
        <end position="168"/>
    </location>
</feature>
<reference evidence="3 4" key="1">
    <citation type="submission" date="2019-03" db="EMBL/GenBank/DDBJ databases">
        <title>First draft genome of Liparis tanakae, snailfish: a comprehensive survey of snailfish specific genes.</title>
        <authorList>
            <person name="Kim W."/>
            <person name="Song I."/>
            <person name="Jeong J.-H."/>
            <person name="Kim D."/>
            <person name="Kim S."/>
            <person name="Ryu S."/>
            <person name="Song J.Y."/>
            <person name="Lee S.K."/>
        </authorList>
    </citation>
    <scope>NUCLEOTIDE SEQUENCE [LARGE SCALE GENOMIC DNA]</scope>
    <source>
        <tissue evidence="3">Muscle</tissue>
    </source>
</reference>
<dbReference type="AlphaFoldDB" id="A0A4Z2FK80"/>
<sequence>MWSLRATFSKSAFLLCSAAISRSSSATRPSARRSVCRCFSSSAETSSACVFWMERTSSDTTRELSSTSLRALAWMNKRSRGQEVKTHECIYVYNSSRRRSCFGHMRSSMLATGAISLCLEVRHTRQDLTACGLPPPSPSPRQTSHSTSSQGGGDGVEEGGGGGVGGEV</sequence>
<keyword evidence="2" id="KW-0732">Signal</keyword>
<evidence type="ECO:0000256" key="2">
    <source>
        <dbReference type="SAM" id="SignalP"/>
    </source>
</evidence>
<comment type="caution">
    <text evidence="3">The sequence shown here is derived from an EMBL/GenBank/DDBJ whole genome shotgun (WGS) entry which is preliminary data.</text>
</comment>
<gene>
    <name evidence="3" type="ORF">EYF80_049151</name>
</gene>
<feature type="region of interest" description="Disordered" evidence="1">
    <location>
        <begin position="129"/>
        <end position="168"/>
    </location>
</feature>
<dbReference type="EMBL" id="SRLO01001168">
    <property type="protein sequence ID" value="TNN40682.1"/>
    <property type="molecule type" value="Genomic_DNA"/>
</dbReference>
<evidence type="ECO:0000256" key="1">
    <source>
        <dbReference type="SAM" id="MobiDB-lite"/>
    </source>
</evidence>
<proteinExistence type="predicted"/>
<organism evidence="3 4">
    <name type="scientific">Liparis tanakae</name>
    <name type="common">Tanaka's snailfish</name>
    <dbReference type="NCBI Taxonomy" id="230148"/>
    <lineage>
        <taxon>Eukaryota</taxon>
        <taxon>Metazoa</taxon>
        <taxon>Chordata</taxon>
        <taxon>Craniata</taxon>
        <taxon>Vertebrata</taxon>
        <taxon>Euteleostomi</taxon>
        <taxon>Actinopterygii</taxon>
        <taxon>Neopterygii</taxon>
        <taxon>Teleostei</taxon>
        <taxon>Neoteleostei</taxon>
        <taxon>Acanthomorphata</taxon>
        <taxon>Eupercaria</taxon>
        <taxon>Perciformes</taxon>
        <taxon>Cottioidei</taxon>
        <taxon>Cottales</taxon>
        <taxon>Liparidae</taxon>
        <taxon>Liparis</taxon>
    </lineage>
</organism>
<evidence type="ECO:0000313" key="4">
    <source>
        <dbReference type="Proteomes" id="UP000314294"/>
    </source>
</evidence>
<name>A0A4Z2FK80_9TELE</name>
<keyword evidence="4" id="KW-1185">Reference proteome</keyword>
<feature type="chain" id="PRO_5021323885" description="Secreted protein" evidence="2">
    <location>
        <begin position="27"/>
        <end position="168"/>
    </location>
</feature>
<evidence type="ECO:0008006" key="5">
    <source>
        <dbReference type="Google" id="ProtNLM"/>
    </source>
</evidence>